<feature type="region of interest" description="Disordered" evidence="1">
    <location>
        <begin position="94"/>
        <end position="122"/>
    </location>
</feature>
<evidence type="ECO:0000259" key="3">
    <source>
        <dbReference type="Pfam" id="PF14368"/>
    </source>
</evidence>
<feature type="signal peptide" evidence="2">
    <location>
        <begin position="1"/>
        <end position="19"/>
    </location>
</feature>
<dbReference type="Proteomes" id="UP001189122">
    <property type="component" value="Unassembled WGS sequence"/>
</dbReference>
<keyword evidence="5" id="KW-1185">Reference proteome</keyword>
<evidence type="ECO:0000313" key="4">
    <source>
        <dbReference type="EMBL" id="CAA6675801.1"/>
    </source>
</evidence>
<organism evidence="4 5">
    <name type="scientific">Spirodela intermedia</name>
    <name type="common">Intermediate duckweed</name>
    <dbReference type="NCBI Taxonomy" id="51605"/>
    <lineage>
        <taxon>Eukaryota</taxon>
        <taxon>Viridiplantae</taxon>
        <taxon>Streptophyta</taxon>
        <taxon>Embryophyta</taxon>
        <taxon>Tracheophyta</taxon>
        <taxon>Spermatophyta</taxon>
        <taxon>Magnoliopsida</taxon>
        <taxon>Liliopsida</taxon>
        <taxon>Araceae</taxon>
        <taxon>Lemnoideae</taxon>
        <taxon>Spirodela</taxon>
    </lineage>
</organism>
<evidence type="ECO:0000256" key="1">
    <source>
        <dbReference type="SAM" id="MobiDB-lite"/>
    </source>
</evidence>
<evidence type="ECO:0000256" key="2">
    <source>
        <dbReference type="SAM" id="SignalP"/>
    </source>
</evidence>
<protein>
    <recommendedName>
        <fullName evidence="3">Bifunctional inhibitor/plant lipid transfer protein/seed storage helical domain-containing protein</fullName>
    </recommendedName>
</protein>
<feature type="chain" id="PRO_5045666289" description="Bifunctional inhibitor/plant lipid transfer protein/seed storage helical domain-containing protein" evidence="2">
    <location>
        <begin position="20"/>
        <end position="156"/>
    </location>
</feature>
<gene>
    <name evidence="4" type="ORF">SI7747_UN022143</name>
</gene>
<proteinExistence type="predicted"/>
<dbReference type="InterPro" id="IPR036312">
    <property type="entry name" value="Bifun_inhib/LTP/seed_sf"/>
</dbReference>
<dbReference type="Pfam" id="PF14368">
    <property type="entry name" value="LTP_2"/>
    <property type="match status" value="1"/>
</dbReference>
<feature type="compositionally biased region" description="Low complexity" evidence="1">
    <location>
        <begin position="98"/>
        <end position="112"/>
    </location>
</feature>
<keyword evidence="2" id="KW-0732">Signal</keyword>
<dbReference type="InterPro" id="IPR016140">
    <property type="entry name" value="Bifunc_inhib/LTP/seed_store"/>
</dbReference>
<dbReference type="CDD" id="cd00010">
    <property type="entry name" value="AAI_LTSS"/>
    <property type="match status" value="1"/>
</dbReference>
<comment type="caution">
    <text evidence="4">The sequence shown here is derived from an EMBL/GenBank/DDBJ whole genome shotgun (WGS) entry which is preliminary data.</text>
</comment>
<dbReference type="SUPFAM" id="SSF47699">
    <property type="entry name" value="Bifunctional inhibitor/lipid-transfer protein/seed storage 2S albumin"/>
    <property type="match status" value="1"/>
</dbReference>
<sequence>MARMELSVVLVFLVVASNGLPLPSTKQLLAPSNPWSLPVRDPCLMAVIVDLADCGDYVHLQSNLTNPTEKCCNSVKSFSIDVPQCACFLVKAKPEDFPSPSTGRGPPSSSVPAMLRTDASRTGTRHLVAVTPGALSPSAQIFRSSHMTLSRGSRHE</sequence>
<dbReference type="EMBL" id="CACRZD030000406">
    <property type="protein sequence ID" value="CAA6675801.1"/>
    <property type="molecule type" value="Genomic_DNA"/>
</dbReference>
<accession>A0ABN7ED07</accession>
<reference evidence="5" key="1">
    <citation type="journal article" date="2020" name="Sci. Rep.">
        <title>Chromosome-scale genome assembly for the duckweed Spirodela intermedia, integrating cytogenetic maps, PacBio and Oxford Nanopore libraries.</title>
        <authorList>
            <person name="Hoang P.T.N."/>
            <person name="Fiebig A."/>
            <person name="Novak P."/>
            <person name="Macas J."/>
            <person name="Cao H.X."/>
            <person name="Stepanenko A."/>
            <person name="Chen G."/>
            <person name="Borisjuk N."/>
            <person name="Scholz U."/>
            <person name="Schubert I."/>
        </authorList>
    </citation>
    <scope>NUCLEOTIDE SEQUENCE [LARGE SCALE GENOMIC DNA]</scope>
</reference>
<name>A0ABN7ED07_SPIIN</name>
<feature type="domain" description="Bifunctional inhibitor/plant lipid transfer protein/seed storage helical" evidence="3">
    <location>
        <begin position="34"/>
        <end position="93"/>
    </location>
</feature>
<evidence type="ECO:0000313" key="5">
    <source>
        <dbReference type="Proteomes" id="UP001189122"/>
    </source>
</evidence>
<dbReference type="Gene3D" id="1.10.110.10">
    <property type="entry name" value="Plant lipid-transfer and hydrophobic proteins"/>
    <property type="match status" value="1"/>
</dbReference>